<feature type="region of interest" description="Disordered" evidence="1">
    <location>
        <begin position="1"/>
        <end position="28"/>
    </location>
</feature>
<evidence type="ECO:0000256" key="1">
    <source>
        <dbReference type="SAM" id="MobiDB-lite"/>
    </source>
</evidence>
<keyword evidence="3" id="KW-1185">Reference proteome</keyword>
<dbReference type="Proteomes" id="UP001633002">
    <property type="component" value="Unassembled WGS sequence"/>
</dbReference>
<evidence type="ECO:0000313" key="2">
    <source>
        <dbReference type="EMBL" id="KAL3686594.1"/>
    </source>
</evidence>
<proteinExistence type="predicted"/>
<organism evidence="2 3">
    <name type="scientific">Riccia sorocarpa</name>
    <dbReference type="NCBI Taxonomy" id="122646"/>
    <lineage>
        <taxon>Eukaryota</taxon>
        <taxon>Viridiplantae</taxon>
        <taxon>Streptophyta</taxon>
        <taxon>Embryophyta</taxon>
        <taxon>Marchantiophyta</taxon>
        <taxon>Marchantiopsida</taxon>
        <taxon>Marchantiidae</taxon>
        <taxon>Marchantiales</taxon>
        <taxon>Ricciaceae</taxon>
        <taxon>Riccia</taxon>
    </lineage>
</organism>
<feature type="compositionally biased region" description="Basic and acidic residues" evidence="1">
    <location>
        <begin position="59"/>
        <end position="70"/>
    </location>
</feature>
<feature type="region of interest" description="Disordered" evidence="1">
    <location>
        <begin position="59"/>
        <end position="112"/>
    </location>
</feature>
<comment type="caution">
    <text evidence="2">The sequence shown here is derived from an EMBL/GenBank/DDBJ whole genome shotgun (WGS) entry which is preliminary data.</text>
</comment>
<accession>A0ABD3H7T6</accession>
<sequence>MVLRGNDEWKQKSKSRETDKTCKGKKSKKRVKLIPHDYEAMVAYIEDPEHFSKVMEWAKDQSRGSDRSFMNEDVGEEENVEAAEKENDPDKGVTHMRTIIVQKKGGITGENN</sequence>
<evidence type="ECO:0000313" key="3">
    <source>
        <dbReference type="Proteomes" id="UP001633002"/>
    </source>
</evidence>
<name>A0ABD3H7T6_9MARC</name>
<feature type="compositionally biased region" description="Basic and acidic residues" evidence="1">
    <location>
        <begin position="1"/>
        <end position="22"/>
    </location>
</feature>
<dbReference type="AlphaFoldDB" id="A0ABD3H7T6"/>
<dbReference type="EMBL" id="JBJQOH010000005">
    <property type="protein sequence ID" value="KAL3686594.1"/>
    <property type="molecule type" value="Genomic_DNA"/>
</dbReference>
<protein>
    <submittedName>
        <fullName evidence="2">Uncharacterized protein</fullName>
    </submittedName>
</protein>
<gene>
    <name evidence="2" type="ORF">R1sor_009168</name>
</gene>
<reference evidence="2 3" key="1">
    <citation type="submission" date="2024-09" db="EMBL/GenBank/DDBJ databases">
        <title>Chromosome-scale assembly of Riccia sorocarpa.</title>
        <authorList>
            <person name="Paukszto L."/>
        </authorList>
    </citation>
    <scope>NUCLEOTIDE SEQUENCE [LARGE SCALE GENOMIC DNA]</scope>
    <source>
        <strain evidence="2">LP-2024</strain>
        <tissue evidence="2">Aerial parts of the thallus</tissue>
    </source>
</reference>
<feature type="compositionally biased region" description="Basic and acidic residues" evidence="1">
    <location>
        <begin position="82"/>
        <end position="93"/>
    </location>
</feature>